<evidence type="ECO:0000256" key="9">
    <source>
        <dbReference type="ARBA" id="ARBA00023054"/>
    </source>
</evidence>
<feature type="coiled-coil region" evidence="11">
    <location>
        <begin position="654"/>
        <end position="701"/>
    </location>
</feature>
<dbReference type="OrthoDB" id="9795626at2"/>
<dbReference type="GO" id="GO:0005524">
    <property type="term" value="F:ATP binding"/>
    <property type="evidence" value="ECO:0007669"/>
    <property type="project" value="UniProtKB-KW"/>
</dbReference>
<dbReference type="Gene3D" id="1.10.287.510">
    <property type="entry name" value="Helix hairpin bin"/>
    <property type="match status" value="1"/>
</dbReference>
<dbReference type="GO" id="GO:0006260">
    <property type="term" value="P:DNA replication"/>
    <property type="evidence" value="ECO:0007669"/>
    <property type="project" value="UniProtKB-KW"/>
</dbReference>
<keyword evidence="11" id="KW-0540">Nuclease</keyword>
<evidence type="ECO:0000256" key="4">
    <source>
        <dbReference type="ARBA" id="ARBA00022741"/>
    </source>
</evidence>
<dbReference type="Pfam" id="PF13558">
    <property type="entry name" value="SbcC_Walker_B"/>
    <property type="match status" value="1"/>
</dbReference>
<dbReference type="HOGENOM" id="CLU_004785_0_2_3"/>
<evidence type="ECO:0000256" key="2">
    <source>
        <dbReference type="ARBA" id="ARBA00011322"/>
    </source>
</evidence>
<keyword evidence="3" id="KW-0479">Metal-binding</keyword>
<evidence type="ECO:0000256" key="10">
    <source>
        <dbReference type="ARBA" id="ARBA00023204"/>
    </source>
</evidence>
<dbReference type="InterPro" id="IPR038729">
    <property type="entry name" value="Rad50/SbcC_AAA"/>
</dbReference>
<dbReference type="InterPro" id="IPR027417">
    <property type="entry name" value="P-loop_NTPase"/>
</dbReference>
<keyword evidence="10" id="KW-0234">DNA repair</keyword>
<dbReference type="Gene3D" id="3.40.50.300">
    <property type="entry name" value="P-loop containing nucleotide triphosphate hydrolases"/>
    <property type="match status" value="2"/>
</dbReference>
<dbReference type="GO" id="GO:0046872">
    <property type="term" value="F:metal ion binding"/>
    <property type="evidence" value="ECO:0007669"/>
    <property type="project" value="UniProtKB-KW"/>
</dbReference>
<feature type="domain" description="Rad50/SbcC-type AAA" evidence="13">
    <location>
        <begin position="5"/>
        <end position="221"/>
    </location>
</feature>
<dbReference type="RefSeq" id="WP_009546450.1">
    <property type="nucleotide sequence ID" value="NC_010546.1"/>
</dbReference>
<feature type="coiled-coil region" evidence="11">
    <location>
        <begin position="166"/>
        <end position="428"/>
    </location>
</feature>
<keyword evidence="6 11" id="KW-0378">Hydrolase</keyword>
<accession>B1X172</accession>
<comment type="similarity">
    <text evidence="1 11">Belongs to the SMC family. SbcC subfamily.</text>
</comment>
<feature type="coiled-coil region" evidence="11">
    <location>
        <begin position="725"/>
        <end position="828"/>
    </location>
</feature>
<feature type="domain" description="Zinc-hook" evidence="12">
    <location>
        <begin position="480"/>
        <end position="527"/>
    </location>
</feature>
<dbReference type="GO" id="GO:0004527">
    <property type="term" value="F:exonuclease activity"/>
    <property type="evidence" value="ECO:0007669"/>
    <property type="project" value="UniProtKB-KW"/>
</dbReference>
<evidence type="ECO:0000256" key="11">
    <source>
        <dbReference type="RuleBase" id="RU363070"/>
    </source>
</evidence>
<keyword evidence="7" id="KW-0862">Zinc</keyword>
<evidence type="ECO:0000259" key="13">
    <source>
        <dbReference type="Pfam" id="PF13476"/>
    </source>
</evidence>
<evidence type="ECO:0000313" key="14">
    <source>
        <dbReference type="EMBL" id="ACB49713.1"/>
    </source>
</evidence>
<evidence type="ECO:0000256" key="3">
    <source>
        <dbReference type="ARBA" id="ARBA00022723"/>
    </source>
</evidence>
<evidence type="ECO:0000256" key="5">
    <source>
        <dbReference type="ARBA" id="ARBA00022763"/>
    </source>
</evidence>
<dbReference type="SUPFAM" id="SSF52540">
    <property type="entry name" value="P-loop containing nucleoside triphosphate hydrolases"/>
    <property type="match status" value="2"/>
</dbReference>
<name>B1X172_CROS5</name>
<reference evidence="14 15" key="1">
    <citation type="journal article" date="2008" name="Proc. Natl. Acad. Sci. U.S.A.">
        <title>The genome of Cyanothece 51142, a unicellular diazotrophic cyanobacterium important in the marine nitrogen cycle.</title>
        <authorList>
            <person name="Welsh E.A."/>
            <person name="Liberton M."/>
            <person name="Stoeckel J."/>
            <person name="Loh T."/>
            <person name="Elvitigala T."/>
            <person name="Wang C."/>
            <person name="Wollam A."/>
            <person name="Fulton R.S."/>
            <person name="Clifton S.W."/>
            <person name="Jacobs J.M."/>
            <person name="Aurora R."/>
            <person name="Ghosh B.K."/>
            <person name="Sherman L.A."/>
            <person name="Smith R.D."/>
            <person name="Wilson R.K."/>
            <person name="Pakrasi H.B."/>
        </authorList>
    </citation>
    <scope>NUCLEOTIDE SEQUENCE [LARGE SCALE GENOMIC DNA]</scope>
    <source>
        <strain evidence="15">ATCC 51142 / BH68</strain>
    </source>
</reference>
<keyword evidence="11 14" id="KW-0269">Exonuclease</keyword>
<dbReference type="InterPro" id="IPR004592">
    <property type="entry name" value="SbcC_gammaproteobac_type"/>
</dbReference>
<keyword evidence="9 11" id="KW-0175">Coiled coil</keyword>
<dbReference type="GO" id="GO:0016887">
    <property type="term" value="F:ATP hydrolysis activity"/>
    <property type="evidence" value="ECO:0007669"/>
    <property type="project" value="InterPro"/>
</dbReference>
<sequence>MIPLQLTLKNFLSYRETVLDFRGLHTACICGANGAGKSSLLEAITWAIWGKSRTASDEDIIHTTAQYVRVDFEFISYEQSYRIIRSRQRGRSNTLDFQINSSGEFISLSGKGIKATQEIILSTLKLDYDTFINSAYLRQGRADEFMLRGAADRKKVLAELLKLDHYQALADKAKDLSKQYKGQEEQIKLNLDRIKQQLEEKKDINNQKKTLNQEIEQLQKSQEVHRDKLQKIKEKDSHRQAWIEQLTWHQNKQQTLNKESKELEQEQFQLVRKINEADKLINQEQEVTEKYEELLLLQKQEETLSHQFQLSQNIQQKKQKIEQEIFKKNNQLQLQIRQQQTRLEQLAEQEQDLQKTISQADDIKATVEKLNNHRQRLQELDKLQHTVTPLLKQKQILETELEKLKANLEAKLEQFENLENQYHQELEKIPERRQLLIELDNKIQEIDNQKVYQKRVKEKSQERKLTQEKLIVNQKNYTEKIEELQQKINLLNNPESTCPLCEQDLDENRRHHVIDKTNKQQEKLQQQIWFLQEELSVIKRDIKSLISEDKQLENQLKTSGNIQQEFSRIEAQLDQAGEVKIKLKKLLKEKEMIENVINTETYGMNIQNEIKIINQRLEKLNYDEQTHALARGEVERLRWAEIKQARIEDAIGNQKKIEQQKPEIIAKLEQLETERNNLETNSELKQEINKIEEELNNLNYDRSYHQRISDYIRKSQSCVVDYQKLQDVKQDYPQLQEQLKNIETKINNNQEEQKDTEKFVQQLSTQLETIEDHSQEIEILETKLQLQREQLDNLLGQKGRIEQSLSQLESLKKQQEEQEKEYNDVRKQYRVHTELSKAFSKNGIQLLMIENVLPQLETETNNILSRLTGNQFHIRFITQRAGKSGSSRKKSAKMIDTLDIIISDAKGTRAYETYSGGEAFRINFSVRLALAKLLAQRAGTTLQMLIIDEGFGTQDAQGCERLVAAINAISSEFSCILAVTHMPQFKEAFQNRIEVYKTNEGSKINLVS</sequence>
<dbReference type="SUPFAM" id="SSF75712">
    <property type="entry name" value="Rad50 coiled-coil Zn hook"/>
    <property type="match status" value="1"/>
</dbReference>
<dbReference type="InterPro" id="IPR013134">
    <property type="entry name" value="Zn_hook_RAD50"/>
</dbReference>
<keyword evidence="11" id="KW-0235">DNA replication</keyword>
<evidence type="ECO:0000256" key="1">
    <source>
        <dbReference type="ARBA" id="ARBA00006930"/>
    </source>
</evidence>
<dbReference type="PANTHER" id="PTHR32114:SF2">
    <property type="entry name" value="ABC TRANSPORTER ABCH.3"/>
    <property type="match status" value="1"/>
</dbReference>
<dbReference type="EMBL" id="CP000806">
    <property type="protein sequence ID" value="ACB49713.1"/>
    <property type="molecule type" value="Genomic_DNA"/>
</dbReference>
<dbReference type="Pfam" id="PF13476">
    <property type="entry name" value="AAA_23"/>
    <property type="match status" value="1"/>
</dbReference>
<evidence type="ECO:0000259" key="12">
    <source>
        <dbReference type="Pfam" id="PF04423"/>
    </source>
</evidence>
<dbReference type="Proteomes" id="UP000001203">
    <property type="component" value="Chromosome circular"/>
</dbReference>
<dbReference type="NCBIfam" id="TIGR00618">
    <property type="entry name" value="sbcc"/>
    <property type="match status" value="1"/>
</dbReference>
<organism evidence="14 15">
    <name type="scientific">Crocosphaera subtropica (strain ATCC 51142 / BH68)</name>
    <name type="common">Cyanothece sp. (strain ATCC 51142)</name>
    <dbReference type="NCBI Taxonomy" id="43989"/>
    <lineage>
        <taxon>Bacteria</taxon>
        <taxon>Bacillati</taxon>
        <taxon>Cyanobacteriota</taxon>
        <taxon>Cyanophyceae</taxon>
        <taxon>Oscillatoriophycideae</taxon>
        <taxon>Chroococcales</taxon>
        <taxon>Aphanothecaceae</taxon>
        <taxon>Crocosphaera</taxon>
        <taxon>Crocosphaera subtropica</taxon>
    </lineage>
</organism>
<dbReference type="GO" id="GO:0006302">
    <property type="term" value="P:double-strand break repair"/>
    <property type="evidence" value="ECO:0007669"/>
    <property type="project" value="InterPro"/>
</dbReference>
<comment type="function">
    <text evidence="11">SbcCD cleaves DNA hairpin structures. These structures can inhibit DNA replication and are intermediates in certain DNA recombination reactions. The complex acts as a 3'-&gt;5' double strand exonuclease that can open hairpins. It also has a 5' single-strand endonuclease activity.</text>
</comment>
<keyword evidence="4" id="KW-0547">Nucleotide-binding</keyword>
<feature type="coiled-coil region" evidence="11">
    <location>
        <begin position="514"/>
        <end position="589"/>
    </location>
</feature>
<dbReference type="STRING" id="43989.cce_0362"/>
<dbReference type="PANTHER" id="PTHR32114">
    <property type="entry name" value="ABC TRANSPORTER ABCH.3"/>
    <property type="match status" value="1"/>
</dbReference>
<evidence type="ECO:0000256" key="6">
    <source>
        <dbReference type="ARBA" id="ARBA00022801"/>
    </source>
</evidence>
<keyword evidence="8" id="KW-0067">ATP-binding</keyword>
<dbReference type="eggNOG" id="COG0419">
    <property type="taxonomic scope" value="Bacteria"/>
</dbReference>
<dbReference type="AlphaFoldDB" id="B1X172"/>
<dbReference type="GO" id="GO:0006310">
    <property type="term" value="P:DNA recombination"/>
    <property type="evidence" value="ECO:0007669"/>
    <property type="project" value="UniProtKB-KW"/>
</dbReference>
<proteinExistence type="inferred from homology"/>
<keyword evidence="5" id="KW-0227">DNA damage</keyword>
<dbReference type="KEGG" id="cyt:cce_0362"/>
<keyword evidence="15" id="KW-1185">Reference proteome</keyword>
<keyword evidence="11" id="KW-0233">DNA recombination</keyword>
<evidence type="ECO:0000256" key="8">
    <source>
        <dbReference type="ARBA" id="ARBA00022840"/>
    </source>
</evidence>
<dbReference type="Pfam" id="PF04423">
    <property type="entry name" value="Rad50_zn_hook"/>
    <property type="match status" value="1"/>
</dbReference>
<gene>
    <name evidence="11" type="primary">sbcC</name>
    <name evidence="14" type="ordered locus">cce_0362</name>
</gene>
<evidence type="ECO:0000313" key="15">
    <source>
        <dbReference type="Proteomes" id="UP000001203"/>
    </source>
</evidence>
<dbReference type="GO" id="GO:0004519">
    <property type="term" value="F:endonuclease activity"/>
    <property type="evidence" value="ECO:0007669"/>
    <property type="project" value="UniProtKB-KW"/>
</dbReference>
<comment type="subunit">
    <text evidence="2 11">Heterodimer of SbcC and SbcD.</text>
</comment>
<keyword evidence="11" id="KW-0255">Endonuclease</keyword>
<evidence type="ECO:0000256" key="7">
    <source>
        <dbReference type="ARBA" id="ARBA00022833"/>
    </source>
</evidence>
<protein>
    <recommendedName>
        <fullName evidence="11">Nuclease SbcCD subunit C</fullName>
    </recommendedName>
</protein>